<dbReference type="EMBL" id="SRYX01000004">
    <property type="protein sequence ID" value="TGY40706.1"/>
    <property type="molecule type" value="Genomic_DNA"/>
</dbReference>
<name>A0A4S2DFD0_9BACE</name>
<feature type="compositionally biased region" description="Acidic residues" evidence="1">
    <location>
        <begin position="22"/>
        <end position="40"/>
    </location>
</feature>
<feature type="compositionally biased region" description="Acidic residues" evidence="1">
    <location>
        <begin position="55"/>
        <end position="68"/>
    </location>
</feature>
<gene>
    <name evidence="2" type="ORF">E5353_02005</name>
</gene>
<proteinExistence type="predicted"/>
<evidence type="ECO:0000256" key="1">
    <source>
        <dbReference type="SAM" id="MobiDB-lite"/>
    </source>
</evidence>
<comment type="caution">
    <text evidence="2">The sequence shown here is derived from an EMBL/GenBank/DDBJ whole genome shotgun (WGS) entry which is preliminary data.</text>
</comment>
<dbReference type="Proteomes" id="UP000309566">
    <property type="component" value="Unassembled WGS sequence"/>
</dbReference>
<evidence type="ECO:0000313" key="2">
    <source>
        <dbReference type="EMBL" id="TGY40706.1"/>
    </source>
</evidence>
<feature type="region of interest" description="Disordered" evidence="1">
    <location>
        <begin position="1"/>
        <end position="88"/>
    </location>
</feature>
<evidence type="ECO:0000313" key="3">
    <source>
        <dbReference type="Proteomes" id="UP000309566"/>
    </source>
</evidence>
<reference evidence="2 3" key="1">
    <citation type="submission" date="2019-04" db="EMBL/GenBank/DDBJ databases">
        <title>Microbes associate with the intestines of laboratory mice.</title>
        <authorList>
            <person name="Navarre W."/>
            <person name="Wong E."/>
            <person name="Huang K."/>
            <person name="Tropini C."/>
            <person name="Ng K."/>
            <person name="Yu B."/>
        </authorList>
    </citation>
    <scope>NUCLEOTIDE SEQUENCE [LARGE SCALE GENOMIC DNA]</scope>
    <source>
        <strain evidence="2 3">NM63_1-25</strain>
    </source>
</reference>
<organism evidence="2 3">
    <name type="scientific">Bacteroides caecimuris</name>
    <dbReference type="NCBI Taxonomy" id="1796613"/>
    <lineage>
        <taxon>Bacteria</taxon>
        <taxon>Pseudomonadati</taxon>
        <taxon>Bacteroidota</taxon>
        <taxon>Bacteroidia</taxon>
        <taxon>Bacteroidales</taxon>
        <taxon>Bacteroidaceae</taxon>
        <taxon>Bacteroides</taxon>
    </lineage>
</organism>
<dbReference type="AlphaFoldDB" id="A0A4S2DFD0"/>
<accession>A0A4S2DFD0</accession>
<protein>
    <submittedName>
        <fullName evidence="2">Uncharacterized protein</fullName>
    </submittedName>
</protein>
<sequence length="261" mass="30171">MVLTRGEDDYDYTYDGGWFDDIIIEPEPDYSEWGENDNEDWLNSSSPDTTPIDPEPTEPESTSQEDDTVTEKPTTDTGDEDPQLSTALKEITPLLKAKGIDLSKYNIKRNKETCSTNARNLLDGTIEICNNFFAYKTPERASILWHEIYHCEHGHNNTNNASSPCDITLSPNQQILDAMDCYLKWTYGAYGDLIVNAIKNDELHITSIKIDSQWYKNEIETYKAELNNGFAKEDYYQKEIEYQIWRNEELLKYVESKNDIL</sequence>